<dbReference type="Gene3D" id="3.40.630.30">
    <property type="match status" value="1"/>
</dbReference>
<feature type="compositionally biased region" description="Basic residues" evidence="4">
    <location>
        <begin position="262"/>
        <end position="274"/>
    </location>
</feature>
<evidence type="ECO:0000256" key="2">
    <source>
        <dbReference type="ARBA" id="ARBA00022771"/>
    </source>
</evidence>
<dbReference type="InterPro" id="IPR019786">
    <property type="entry name" value="Zinc_finger_PHD-type_CS"/>
</dbReference>
<evidence type="ECO:0000313" key="7">
    <source>
        <dbReference type="Proteomes" id="UP001140011"/>
    </source>
</evidence>
<dbReference type="PROSITE" id="PS51186">
    <property type="entry name" value="GNAT"/>
    <property type="match status" value="1"/>
</dbReference>
<dbReference type="GO" id="GO:0016747">
    <property type="term" value="F:acyltransferase activity, transferring groups other than amino-acyl groups"/>
    <property type="evidence" value="ECO:0007669"/>
    <property type="project" value="InterPro"/>
</dbReference>
<evidence type="ECO:0000256" key="4">
    <source>
        <dbReference type="SAM" id="MobiDB-lite"/>
    </source>
</evidence>
<dbReference type="SUPFAM" id="SSF57903">
    <property type="entry name" value="FYVE/PHD zinc finger"/>
    <property type="match status" value="1"/>
</dbReference>
<feature type="region of interest" description="Disordered" evidence="4">
    <location>
        <begin position="552"/>
        <end position="574"/>
    </location>
</feature>
<keyword evidence="2" id="KW-0863">Zinc-finger</keyword>
<dbReference type="EMBL" id="JANBUH010000231">
    <property type="protein sequence ID" value="KAJ2752970.1"/>
    <property type="molecule type" value="Genomic_DNA"/>
</dbReference>
<gene>
    <name evidence="6" type="ORF">GGI19_003465</name>
</gene>
<dbReference type="InterPro" id="IPR016181">
    <property type="entry name" value="Acyl_CoA_acyltransferase"/>
</dbReference>
<feature type="compositionally biased region" description="Polar residues" evidence="4">
    <location>
        <begin position="302"/>
        <end position="315"/>
    </location>
</feature>
<feature type="compositionally biased region" description="Polar residues" evidence="4">
    <location>
        <begin position="332"/>
        <end position="341"/>
    </location>
</feature>
<feature type="region of interest" description="Disordered" evidence="4">
    <location>
        <begin position="231"/>
        <end position="276"/>
    </location>
</feature>
<keyword evidence="1" id="KW-0479">Metal-binding</keyword>
<feature type="region of interest" description="Disordered" evidence="4">
    <location>
        <begin position="302"/>
        <end position="429"/>
    </location>
</feature>
<evidence type="ECO:0000256" key="3">
    <source>
        <dbReference type="ARBA" id="ARBA00022833"/>
    </source>
</evidence>
<dbReference type="GO" id="GO:0008270">
    <property type="term" value="F:zinc ion binding"/>
    <property type="evidence" value="ECO:0007669"/>
    <property type="project" value="UniProtKB-KW"/>
</dbReference>
<dbReference type="Pfam" id="PF13508">
    <property type="entry name" value="Acetyltransf_7"/>
    <property type="match status" value="1"/>
</dbReference>
<feature type="region of interest" description="Disordered" evidence="4">
    <location>
        <begin position="179"/>
        <end position="218"/>
    </location>
</feature>
<dbReference type="AlphaFoldDB" id="A0A9W8GY46"/>
<protein>
    <recommendedName>
        <fullName evidence="5">N-acetyltransferase domain-containing protein</fullName>
    </recommendedName>
</protein>
<comment type="caution">
    <text evidence="6">The sequence shown here is derived from an EMBL/GenBank/DDBJ whole genome shotgun (WGS) entry which is preliminary data.</text>
</comment>
<evidence type="ECO:0000259" key="5">
    <source>
        <dbReference type="PROSITE" id="PS51186"/>
    </source>
</evidence>
<organism evidence="6 7">
    <name type="scientific">Coemansia pectinata</name>
    <dbReference type="NCBI Taxonomy" id="1052879"/>
    <lineage>
        <taxon>Eukaryota</taxon>
        <taxon>Fungi</taxon>
        <taxon>Fungi incertae sedis</taxon>
        <taxon>Zoopagomycota</taxon>
        <taxon>Kickxellomycotina</taxon>
        <taxon>Kickxellomycetes</taxon>
        <taxon>Kickxellales</taxon>
        <taxon>Kickxellaceae</taxon>
        <taxon>Coemansia</taxon>
    </lineage>
</organism>
<feature type="compositionally biased region" description="Basic and acidic residues" evidence="4">
    <location>
        <begin position="195"/>
        <end position="205"/>
    </location>
</feature>
<sequence length="849" mass="95136">MATKFKYNLESLEWDSDHRRNKEAAYCYCGLDYNDGDCMLRCSGCQQLFHWDCVSCLKAKPLYGDSFYQFKCSVCNGGGSEEYRRDTLSWVQVIYVVLYHLIKTEPEKQYFRWRENICATISDNWEGLMPGKAKTATWHNTVAGCLSTHNAMFRSGFDDTQQPGNWTLKDVIEPGLAKFKAPTKSKDASSSSRQVKREKTAVDPKKLKKKSVSKPAIVEAGSEAEKEILEALGETQTGSKRSTRHRVSFSDDDDSDDDDGHSRKRGSKAKRRRADPKILDNDADLLSSLQLYQILEMQHLGKNTPTEPLSTSNSAAAERIDDDEEVVEASGTVVSSPTMAKTKTGEPHSAIDPFDSCSSSLSSWHTDSEHDDMMALDGGNESEQDITMSPSPVSTPALVPARIRSPTPEAVPVPEPKPVDSPVSEDKGNGVEPRFVVEEVEATDETGWTSLDGVVPQTMFDPSELVGGTKPLVIMSDRAQWELRAKLSSSRAELTCAARRLHRRLELRKHKRMLGLSIFNMDEAVKVCLGRPQVQWEIDPCLFNIGRTGGDSSLNRSEDESKAASGDGSDQLAPEVKETEPVVFIKTTAYANSFACRLLGRAVMRDSLTSPVSRIGPFHGRLLRPYIWRDWKSPANEPDDKGAIVPGSESEMVELDGELSKEALAVARKRPGLPMLQVHRAIRERKHVIFDKLGLEAEKPSWRDERDSIDYVYFQSEHVQQVNELLQRTFWPGIDMSDALQTPEFSIVALYRRNVVGCAFLTPDAYLTYIAVSAGWEGAGIARYMIYHLAQTVPTKDVTLHVSANNLAMLFYQRLGFKPERFAVDFYKHYLPASSRQSPSAFFMRLRRY</sequence>
<accession>A0A9W8GY46</accession>
<feature type="compositionally biased region" description="Polar residues" evidence="4">
    <location>
        <begin position="385"/>
        <end position="394"/>
    </location>
</feature>
<dbReference type="InterPro" id="IPR011011">
    <property type="entry name" value="Znf_FYVE_PHD"/>
</dbReference>
<dbReference type="Gene3D" id="3.90.980.20">
    <property type="match status" value="1"/>
</dbReference>
<dbReference type="Proteomes" id="UP001140011">
    <property type="component" value="Unassembled WGS sequence"/>
</dbReference>
<dbReference type="PROSITE" id="PS01359">
    <property type="entry name" value="ZF_PHD_1"/>
    <property type="match status" value="1"/>
</dbReference>
<feature type="domain" description="N-acetyltransferase" evidence="5">
    <location>
        <begin position="709"/>
        <end position="849"/>
    </location>
</feature>
<reference evidence="6" key="1">
    <citation type="submission" date="2022-07" db="EMBL/GenBank/DDBJ databases">
        <title>Phylogenomic reconstructions and comparative analyses of Kickxellomycotina fungi.</title>
        <authorList>
            <person name="Reynolds N.K."/>
            <person name="Stajich J.E."/>
            <person name="Barry K."/>
            <person name="Grigoriev I.V."/>
            <person name="Crous P."/>
            <person name="Smith M.E."/>
        </authorList>
    </citation>
    <scope>NUCLEOTIDE SEQUENCE</scope>
    <source>
        <strain evidence="6">BCRC 34297</strain>
    </source>
</reference>
<name>A0A9W8GY46_9FUNG</name>
<dbReference type="InterPro" id="IPR000182">
    <property type="entry name" value="GNAT_dom"/>
</dbReference>
<proteinExistence type="predicted"/>
<dbReference type="OrthoDB" id="4080456at2759"/>
<keyword evidence="7" id="KW-1185">Reference proteome</keyword>
<evidence type="ECO:0000256" key="1">
    <source>
        <dbReference type="ARBA" id="ARBA00022723"/>
    </source>
</evidence>
<keyword evidence="3" id="KW-0862">Zinc</keyword>
<feature type="compositionally biased region" description="Acidic residues" evidence="4">
    <location>
        <begin position="250"/>
        <end position="259"/>
    </location>
</feature>
<evidence type="ECO:0000313" key="6">
    <source>
        <dbReference type="EMBL" id="KAJ2752970.1"/>
    </source>
</evidence>
<dbReference type="SUPFAM" id="SSF55729">
    <property type="entry name" value="Acyl-CoA N-acyltransferases (Nat)"/>
    <property type="match status" value="1"/>
</dbReference>